<proteinExistence type="predicted"/>
<feature type="region of interest" description="Disordered" evidence="1">
    <location>
        <begin position="47"/>
        <end position="95"/>
    </location>
</feature>
<sequence>MARRRPAGERHTLLSALSLVGALLIVGGGLLGLGRLLAPAPVAPRPDVRAAAPRTTPSPQAGPALTPQPKPDARRLERLPERPLATTGPAPSGIYRCRENGRTVYADHPCGAQAEALAVAPASAGLSPDRSYAEQLAQVQAERARHAANQPVRSAAASPARAHDARCAAIDETVRRIDAATRQPLGIPELEHFRAQRKALMDERFSIPCNG</sequence>
<dbReference type="STRING" id="1000565.METUNv1_03470"/>
<feature type="compositionally biased region" description="Basic and acidic residues" evidence="1">
    <location>
        <begin position="71"/>
        <end position="81"/>
    </location>
</feature>
<evidence type="ECO:0000313" key="2">
    <source>
        <dbReference type="EMBL" id="EGK70563.1"/>
    </source>
</evidence>
<evidence type="ECO:0000313" key="3">
    <source>
        <dbReference type="Proteomes" id="UP000005019"/>
    </source>
</evidence>
<keyword evidence="3" id="KW-1185">Reference proteome</keyword>
<accession>F5RG75</accession>
<comment type="caution">
    <text evidence="2">The sequence shown here is derived from an EMBL/GenBank/DDBJ whole genome shotgun (WGS) entry which is preliminary data.</text>
</comment>
<dbReference type="EMBL" id="AFHG01000057">
    <property type="protein sequence ID" value="EGK70563.1"/>
    <property type="molecule type" value="Genomic_DNA"/>
</dbReference>
<dbReference type="AlphaFoldDB" id="F5RG75"/>
<name>F5RG75_METUF</name>
<dbReference type="RefSeq" id="WP_008063908.1">
    <property type="nucleotide sequence ID" value="NZ_AFHG01000057.1"/>
</dbReference>
<reference evidence="2 3" key="1">
    <citation type="journal article" date="2011" name="J. Bacteriol.">
        <title>Genome sequence of Methyloversatilis universalis FAM5T, a methylotrophic representative of the order Rhodocyclales.</title>
        <authorList>
            <person name="Kittichotirat W."/>
            <person name="Good N.M."/>
            <person name="Hall R."/>
            <person name="Bringel F."/>
            <person name="Lajus A."/>
            <person name="Medigue C."/>
            <person name="Smalley N.E."/>
            <person name="Beck D."/>
            <person name="Bumgarner R."/>
            <person name="Vuilleumier S."/>
            <person name="Kalyuzhnaya M.G."/>
        </authorList>
    </citation>
    <scope>NUCLEOTIDE SEQUENCE [LARGE SCALE GENOMIC DNA]</scope>
    <source>
        <strain evidence="3">ATCC BAA-1314 / JCM 13912 / FAM5</strain>
    </source>
</reference>
<evidence type="ECO:0008006" key="4">
    <source>
        <dbReference type="Google" id="ProtNLM"/>
    </source>
</evidence>
<organism evidence="2 3">
    <name type="scientific">Methyloversatilis universalis (strain ATCC BAA-1314 / DSM 25237 / JCM 13912 / CCUG 52030 / FAM5)</name>
    <dbReference type="NCBI Taxonomy" id="1000565"/>
    <lineage>
        <taxon>Bacteria</taxon>
        <taxon>Pseudomonadati</taxon>
        <taxon>Pseudomonadota</taxon>
        <taxon>Betaproteobacteria</taxon>
        <taxon>Nitrosomonadales</taxon>
        <taxon>Sterolibacteriaceae</taxon>
        <taxon>Methyloversatilis</taxon>
    </lineage>
</organism>
<dbReference type="OrthoDB" id="8853421at2"/>
<protein>
    <recommendedName>
        <fullName evidence="4">DUF4124 domain-containing protein</fullName>
    </recommendedName>
</protein>
<dbReference type="Proteomes" id="UP000005019">
    <property type="component" value="Unassembled WGS sequence"/>
</dbReference>
<gene>
    <name evidence="2" type="ORF">METUNv1_03470</name>
</gene>
<evidence type="ECO:0000256" key="1">
    <source>
        <dbReference type="SAM" id="MobiDB-lite"/>
    </source>
</evidence>